<gene>
    <name evidence="3" type="ORF">QTP81_06760</name>
</gene>
<dbReference type="Gene3D" id="1.10.530.10">
    <property type="match status" value="1"/>
</dbReference>
<evidence type="ECO:0000313" key="3">
    <source>
        <dbReference type="EMBL" id="MDM7860291.1"/>
    </source>
</evidence>
<feature type="chain" id="PRO_5045684066" evidence="1">
    <location>
        <begin position="20"/>
        <end position="325"/>
    </location>
</feature>
<evidence type="ECO:0000256" key="1">
    <source>
        <dbReference type="SAM" id="SignalP"/>
    </source>
</evidence>
<dbReference type="InterPro" id="IPR031304">
    <property type="entry name" value="SLT_2"/>
</dbReference>
<dbReference type="SUPFAM" id="SSF53955">
    <property type="entry name" value="Lysozyme-like"/>
    <property type="match status" value="1"/>
</dbReference>
<accession>A0ABT7SVR6</accession>
<name>A0ABT7SVR6_9ALTE</name>
<proteinExistence type="predicted"/>
<sequence length="325" mass="36736">MVRFISIALFVLTAVTVHANEQQQAFDAYVQGLKSEALSQGYSETFLEPAFATIKMRERVITRDRNQPERKITLTEYLQTRVPDWKVKQAVELLNKHFELLEAVERQFGVQKRFIVALWGNESNFGRIQGKVPVLSALATLAFEGRREALFRKQFFDALAILKAGHVELDSFTGSWAGAMGQSQFLPSSFLTYAVDFDGDGKTDIWRSTADVFASIANYLASEGWNGTQTWGRQVSLLDPELSRLASLNRQAAKDLSDWQTLGIRRFDGRDLPQVTMTANLVMPDGAQGRAYLVYNNFQTLMKWNRSSYFGISVAYLSERIKKGS</sequence>
<dbReference type="NCBIfam" id="TIGR02283">
    <property type="entry name" value="MltB_2"/>
    <property type="match status" value="1"/>
</dbReference>
<dbReference type="Pfam" id="PF13406">
    <property type="entry name" value="SLT_2"/>
    <property type="match status" value="1"/>
</dbReference>
<reference evidence="3 4" key="1">
    <citation type="submission" date="2023-06" db="EMBL/GenBank/DDBJ databases">
        <title>Alteromonas sp. ASW11-36 isolated from intertidal sand.</title>
        <authorList>
            <person name="Li Y."/>
        </authorList>
    </citation>
    <scope>NUCLEOTIDE SEQUENCE [LARGE SCALE GENOMIC DNA]</scope>
    <source>
        <strain evidence="3 4">ASW11-36</strain>
    </source>
</reference>
<dbReference type="Gene3D" id="1.10.8.350">
    <property type="entry name" value="Bacterial muramidase"/>
    <property type="match status" value="1"/>
</dbReference>
<dbReference type="PANTHER" id="PTHR30163">
    <property type="entry name" value="MEMBRANE-BOUND LYTIC MUREIN TRANSGLYCOSYLASE B"/>
    <property type="match status" value="1"/>
</dbReference>
<organism evidence="3 4">
    <name type="scientific">Alteromonas arenosi</name>
    <dbReference type="NCBI Taxonomy" id="3055817"/>
    <lineage>
        <taxon>Bacteria</taxon>
        <taxon>Pseudomonadati</taxon>
        <taxon>Pseudomonadota</taxon>
        <taxon>Gammaproteobacteria</taxon>
        <taxon>Alteromonadales</taxon>
        <taxon>Alteromonadaceae</taxon>
        <taxon>Alteromonas/Salinimonas group</taxon>
        <taxon>Alteromonas</taxon>
    </lineage>
</organism>
<feature type="domain" description="Transglycosylase SLT" evidence="2">
    <location>
        <begin position="26"/>
        <end position="319"/>
    </location>
</feature>
<dbReference type="Proteomes" id="UP001234343">
    <property type="component" value="Unassembled WGS sequence"/>
</dbReference>
<dbReference type="InterPro" id="IPR011970">
    <property type="entry name" value="MltB_2"/>
</dbReference>
<dbReference type="CDD" id="cd13399">
    <property type="entry name" value="Slt35-like"/>
    <property type="match status" value="1"/>
</dbReference>
<dbReference type="PANTHER" id="PTHR30163:SF8">
    <property type="entry name" value="LYTIC MUREIN TRANSGLYCOSYLASE"/>
    <property type="match status" value="1"/>
</dbReference>
<dbReference type="InterPro" id="IPR023346">
    <property type="entry name" value="Lysozyme-like_dom_sf"/>
</dbReference>
<comment type="caution">
    <text evidence="3">The sequence shown here is derived from an EMBL/GenBank/DDBJ whole genome shotgun (WGS) entry which is preliminary data.</text>
</comment>
<dbReference type="EMBL" id="JAUCBP010000007">
    <property type="protein sequence ID" value="MDM7860291.1"/>
    <property type="molecule type" value="Genomic_DNA"/>
</dbReference>
<feature type="signal peptide" evidence="1">
    <location>
        <begin position="1"/>
        <end position="19"/>
    </location>
</feature>
<keyword evidence="1" id="KW-0732">Signal</keyword>
<evidence type="ECO:0000259" key="2">
    <source>
        <dbReference type="Pfam" id="PF13406"/>
    </source>
</evidence>
<evidence type="ECO:0000313" key="4">
    <source>
        <dbReference type="Proteomes" id="UP001234343"/>
    </source>
</evidence>
<protein>
    <submittedName>
        <fullName evidence="3">Lytic murein transglycosylase</fullName>
    </submittedName>
</protein>
<dbReference type="RefSeq" id="WP_289364596.1">
    <property type="nucleotide sequence ID" value="NZ_JAUCBP010000007.1"/>
</dbReference>
<dbReference type="InterPro" id="IPR043426">
    <property type="entry name" value="MltB-like"/>
</dbReference>
<keyword evidence="4" id="KW-1185">Reference proteome</keyword>